<gene>
    <name evidence="1" type="ORF">B296_00017178</name>
</gene>
<accession>A0A427AI26</accession>
<organism evidence="1 2">
    <name type="scientific">Ensete ventricosum</name>
    <name type="common">Abyssinian banana</name>
    <name type="synonym">Musa ensete</name>
    <dbReference type="NCBI Taxonomy" id="4639"/>
    <lineage>
        <taxon>Eukaryota</taxon>
        <taxon>Viridiplantae</taxon>
        <taxon>Streptophyta</taxon>
        <taxon>Embryophyta</taxon>
        <taxon>Tracheophyta</taxon>
        <taxon>Spermatophyta</taxon>
        <taxon>Magnoliopsida</taxon>
        <taxon>Liliopsida</taxon>
        <taxon>Zingiberales</taxon>
        <taxon>Musaceae</taxon>
        <taxon>Ensete</taxon>
    </lineage>
</organism>
<protein>
    <submittedName>
        <fullName evidence="1">Uncharacterized protein</fullName>
    </submittedName>
</protein>
<name>A0A427AI26_ENSVE</name>
<comment type="caution">
    <text evidence="1">The sequence shown here is derived from an EMBL/GenBank/DDBJ whole genome shotgun (WGS) entry which is preliminary data.</text>
</comment>
<evidence type="ECO:0000313" key="2">
    <source>
        <dbReference type="Proteomes" id="UP000287651"/>
    </source>
</evidence>
<reference evidence="1 2" key="1">
    <citation type="journal article" date="2014" name="Agronomy (Basel)">
        <title>A Draft Genome Sequence for Ensete ventricosum, the Drought-Tolerant Tree Against Hunger.</title>
        <authorList>
            <person name="Harrison J."/>
            <person name="Moore K.A."/>
            <person name="Paszkiewicz K."/>
            <person name="Jones T."/>
            <person name="Grant M."/>
            <person name="Ambacheew D."/>
            <person name="Muzemil S."/>
            <person name="Studholme D.J."/>
        </authorList>
    </citation>
    <scope>NUCLEOTIDE SEQUENCE [LARGE SCALE GENOMIC DNA]</scope>
</reference>
<dbReference type="EMBL" id="AMZH03002343">
    <property type="protein sequence ID" value="RRT75909.1"/>
    <property type="molecule type" value="Genomic_DNA"/>
</dbReference>
<dbReference type="Proteomes" id="UP000287651">
    <property type="component" value="Unassembled WGS sequence"/>
</dbReference>
<evidence type="ECO:0000313" key="1">
    <source>
        <dbReference type="EMBL" id="RRT75909.1"/>
    </source>
</evidence>
<proteinExistence type="predicted"/>
<dbReference type="AlphaFoldDB" id="A0A427AI26"/>
<sequence length="151" mass="17270">MAMADALKQFDIFKFDAFEMHFKELNEDGLLISGEEGWHLMLLVSMQDVEKETIDIVPAEVGAVVDRGRDGAQHSSEGPTRTEGLVVAMATLNADTFIYDDSMLPWYPQDFRPIKCQVAEMTRRVQGRRNHVIIQRRDPPKRTAMLWNCTL</sequence>